<protein>
    <recommendedName>
        <fullName evidence="5">DUF115 domain-containing protein</fullName>
    </recommendedName>
</protein>
<dbReference type="InterPro" id="IPR045376">
    <property type="entry name" value="Maf_N"/>
</dbReference>
<comment type="caution">
    <text evidence="3">The sequence shown here is derived from an EMBL/GenBank/DDBJ whole genome shotgun (WGS) entry which is preliminary data.</text>
</comment>
<name>A0A166V2A6_9GAMM</name>
<dbReference type="PANTHER" id="PTHR41786">
    <property type="entry name" value="MOTILITY ACCESSORY FACTOR MAF"/>
    <property type="match status" value="1"/>
</dbReference>
<dbReference type="PATRIC" id="fig|1365250.3.peg.4574"/>
<gene>
    <name evidence="3" type="ORF">N475_23095</name>
</gene>
<feature type="domain" description="Glycosyltransferase Maf N-terminal" evidence="2">
    <location>
        <begin position="32"/>
        <end position="208"/>
    </location>
</feature>
<evidence type="ECO:0000259" key="2">
    <source>
        <dbReference type="Pfam" id="PF20157"/>
    </source>
</evidence>
<dbReference type="EMBL" id="AUYB01000137">
    <property type="protein sequence ID" value="KZN31641.1"/>
    <property type="molecule type" value="Genomic_DNA"/>
</dbReference>
<dbReference type="Pfam" id="PF20157">
    <property type="entry name" value="Maf_flag10_N"/>
    <property type="match status" value="1"/>
</dbReference>
<dbReference type="RefSeq" id="WP_063365959.1">
    <property type="nucleotide sequence ID" value="NZ_AQHB01000049.1"/>
</dbReference>
<sequence>MELINRNYRFFKQHFSPAFVNELSCLKLDQINHYQHQFYGDEVRKSCEEQVSLFLKHPTHLRLNYVSDVASEYAHQICINTLNKRSLDLGCKANSKPQRGTLVLLGLGAGHHLNKLLSSIHYTDVIVVESNVEQYAMAGMNINLDAINKECEARQGSLTFLNIASYEHFISELRSLMDNKGAHLLVDISLYRHYSTPVFDQIYSDFKQWRNNLASMWGFFEDELIGLKHSIENSHKAVVKSHAGVFEEYKTQPIVIVGNGPSLDNELEKLCSDTPNVLIASCGTSLGSLLKRDIVPDFHIEMERPPSNFYLKEHQLTDPRVKKVVLISLNTVYPKLIEQFKHAILFAKSNDAGGELLWGPKQGVTPLFHCNPTVTNMAAAAFARLGFNNLILLGCDYGYIDPKNHHSKLSDYFNKASDLSGAQFDAEMRVKGNFEEFVYSSRIFNEARLAQEQLIKLTPLLNVLNASNGAFISGSTPTKYSEVLFKDTIKEEVKQCIYHYTHSCATHTSNQTISLDEIGKIIANLKRNIATNGSIVELLNELNKAVKALNNHNSKVSKLVLSGSLKYIVATIASHVNHLPSSIWPDYAITAREAVNAMLAEFINKLSFQ</sequence>
<dbReference type="AlphaFoldDB" id="A0A166V2A6"/>
<accession>A0A166V2A6</accession>
<evidence type="ECO:0008006" key="5">
    <source>
        <dbReference type="Google" id="ProtNLM"/>
    </source>
</evidence>
<feature type="domain" description="6-hydroxymethylpterin diphosphokinase MptE-like" evidence="1">
    <location>
        <begin position="230"/>
        <end position="401"/>
    </location>
</feature>
<evidence type="ECO:0000313" key="4">
    <source>
        <dbReference type="Proteomes" id="UP000076643"/>
    </source>
</evidence>
<dbReference type="PANTHER" id="PTHR41786:SF1">
    <property type="entry name" value="6-HYDROXYMETHYLPTERIN DIPHOSPHOKINASE MPTE-LIKE DOMAIN-CONTAINING PROTEIN"/>
    <property type="match status" value="1"/>
</dbReference>
<dbReference type="InterPro" id="IPR002826">
    <property type="entry name" value="MptE-like"/>
</dbReference>
<organism evidence="3 4">
    <name type="scientific">Pseudoalteromonas luteoviolacea DSM 6061</name>
    <dbReference type="NCBI Taxonomy" id="1365250"/>
    <lineage>
        <taxon>Bacteria</taxon>
        <taxon>Pseudomonadati</taxon>
        <taxon>Pseudomonadota</taxon>
        <taxon>Gammaproteobacteria</taxon>
        <taxon>Alteromonadales</taxon>
        <taxon>Pseudoalteromonadaceae</taxon>
        <taxon>Pseudoalteromonas</taxon>
    </lineage>
</organism>
<reference evidence="3 4" key="1">
    <citation type="submission" date="2013-07" db="EMBL/GenBank/DDBJ databases">
        <title>Comparative Genomic and Metabolomic Analysis of Twelve Strains of Pseudoalteromonas luteoviolacea.</title>
        <authorList>
            <person name="Vynne N.G."/>
            <person name="Mansson M."/>
            <person name="Gram L."/>
        </authorList>
    </citation>
    <scope>NUCLEOTIDE SEQUENCE [LARGE SCALE GENOMIC DNA]</scope>
    <source>
        <strain evidence="3 4">DSM 6061</strain>
    </source>
</reference>
<dbReference type="Pfam" id="PF01973">
    <property type="entry name" value="MptE-like"/>
    <property type="match status" value="1"/>
</dbReference>
<keyword evidence="4" id="KW-1185">Reference proteome</keyword>
<evidence type="ECO:0000313" key="3">
    <source>
        <dbReference type="EMBL" id="KZN31641.1"/>
    </source>
</evidence>
<dbReference type="Proteomes" id="UP000076643">
    <property type="component" value="Unassembled WGS sequence"/>
</dbReference>
<proteinExistence type="predicted"/>
<evidence type="ECO:0000259" key="1">
    <source>
        <dbReference type="Pfam" id="PF01973"/>
    </source>
</evidence>